<dbReference type="Proteomes" id="UP000243459">
    <property type="component" value="Chromosome 5"/>
</dbReference>
<evidence type="ECO:0000313" key="3">
    <source>
        <dbReference type="Proteomes" id="UP000243459"/>
    </source>
</evidence>
<dbReference type="EMBL" id="CM007385">
    <property type="protein sequence ID" value="ONK68194.1"/>
    <property type="molecule type" value="Genomic_DNA"/>
</dbReference>
<reference evidence="3" key="1">
    <citation type="journal article" date="2017" name="Nat. Commun.">
        <title>The asparagus genome sheds light on the origin and evolution of a young Y chromosome.</title>
        <authorList>
            <person name="Harkess A."/>
            <person name="Zhou J."/>
            <person name="Xu C."/>
            <person name="Bowers J.E."/>
            <person name="Van der Hulst R."/>
            <person name="Ayyampalayam S."/>
            <person name="Mercati F."/>
            <person name="Riccardi P."/>
            <person name="McKain M.R."/>
            <person name="Kakrana A."/>
            <person name="Tang H."/>
            <person name="Ray J."/>
            <person name="Groenendijk J."/>
            <person name="Arikit S."/>
            <person name="Mathioni S.M."/>
            <person name="Nakano M."/>
            <person name="Shan H."/>
            <person name="Telgmann-Rauber A."/>
            <person name="Kanno A."/>
            <person name="Yue Z."/>
            <person name="Chen H."/>
            <person name="Li W."/>
            <person name="Chen Y."/>
            <person name="Xu X."/>
            <person name="Zhang Y."/>
            <person name="Luo S."/>
            <person name="Chen H."/>
            <person name="Gao J."/>
            <person name="Mao Z."/>
            <person name="Pires J.C."/>
            <person name="Luo M."/>
            <person name="Kudrna D."/>
            <person name="Wing R.A."/>
            <person name="Meyers B.C."/>
            <person name="Yi K."/>
            <person name="Kong H."/>
            <person name="Lavrijsen P."/>
            <person name="Sunseri F."/>
            <person name="Falavigna A."/>
            <person name="Ye Y."/>
            <person name="Leebens-Mack J.H."/>
            <person name="Chen G."/>
        </authorList>
    </citation>
    <scope>NUCLEOTIDE SEQUENCE [LARGE SCALE GENOMIC DNA]</scope>
    <source>
        <strain evidence="3">cv. DH0086</strain>
    </source>
</reference>
<keyword evidence="3" id="KW-1185">Reference proteome</keyword>
<name>A0A5P1EQV8_ASPOF</name>
<protein>
    <submittedName>
        <fullName evidence="2">Uncharacterized protein</fullName>
    </submittedName>
</protein>
<dbReference type="Gramene" id="ONK68194">
    <property type="protein sequence ID" value="ONK68194"/>
    <property type="gene ID" value="A4U43_C05F8620"/>
</dbReference>
<feature type="compositionally biased region" description="Basic residues" evidence="1">
    <location>
        <begin position="58"/>
        <end position="72"/>
    </location>
</feature>
<accession>A0A5P1EQV8</accession>
<gene>
    <name evidence="2" type="ORF">A4U43_C05F8620</name>
</gene>
<proteinExistence type="predicted"/>
<organism evidence="2 3">
    <name type="scientific">Asparagus officinalis</name>
    <name type="common">Garden asparagus</name>
    <dbReference type="NCBI Taxonomy" id="4686"/>
    <lineage>
        <taxon>Eukaryota</taxon>
        <taxon>Viridiplantae</taxon>
        <taxon>Streptophyta</taxon>
        <taxon>Embryophyta</taxon>
        <taxon>Tracheophyta</taxon>
        <taxon>Spermatophyta</taxon>
        <taxon>Magnoliopsida</taxon>
        <taxon>Liliopsida</taxon>
        <taxon>Asparagales</taxon>
        <taxon>Asparagaceae</taxon>
        <taxon>Asparagoideae</taxon>
        <taxon>Asparagus</taxon>
    </lineage>
</organism>
<dbReference type="AlphaFoldDB" id="A0A5P1EQV8"/>
<sequence length="109" mass="12040">MTCFELSGYLSHAHTEAYLARVMLLALNEQTAEAPRADPSPGPENFIMPSTFIGRTEKSKKKRKKNVSKGRQAKGDMHVFFALDDEVAKLTPGQNSRALASKVPPVFPH</sequence>
<feature type="region of interest" description="Disordered" evidence="1">
    <location>
        <begin position="31"/>
        <end position="72"/>
    </location>
</feature>
<evidence type="ECO:0000313" key="2">
    <source>
        <dbReference type="EMBL" id="ONK68194.1"/>
    </source>
</evidence>
<evidence type="ECO:0000256" key="1">
    <source>
        <dbReference type="SAM" id="MobiDB-lite"/>
    </source>
</evidence>